<feature type="compositionally biased region" description="Basic and acidic residues" evidence="1">
    <location>
        <begin position="90"/>
        <end position="106"/>
    </location>
</feature>
<feature type="region of interest" description="Disordered" evidence="1">
    <location>
        <begin position="132"/>
        <end position="152"/>
    </location>
</feature>
<name>A0AAV7M9T7_PLEWA</name>
<feature type="region of interest" description="Disordered" evidence="1">
    <location>
        <begin position="78"/>
        <end position="106"/>
    </location>
</feature>
<accession>A0AAV7M9T7</accession>
<dbReference type="Proteomes" id="UP001066276">
    <property type="component" value="Chromosome 10"/>
</dbReference>
<comment type="caution">
    <text evidence="2">The sequence shown here is derived from an EMBL/GenBank/DDBJ whole genome shotgun (WGS) entry which is preliminary data.</text>
</comment>
<evidence type="ECO:0000313" key="3">
    <source>
        <dbReference type="Proteomes" id="UP001066276"/>
    </source>
</evidence>
<organism evidence="2 3">
    <name type="scientific">Pleurodeles waltl</name>
    <name type="common">Iberian ribbed newt</name>
    <dbReference type="NCBI Taxonomy" id="8319"/>
    <lineage>
        <taxon>Eukaryota</taxon>
        <taxon>Metazoa</taxon>
        <taxon>Chordata</taxon>
        <taxon>Craniata</taxon>
        <taxon>Vertebrata</taxon>
        <taxon>Euteleostomi</taxon>
        <taxon>Amphibia</taxon>
        <taxon>Batrachia</taxon>
        <taxon>Caudata</taxon>
        <taxon>Salamandroidea</taxon>
        <taxon>Salamandridae</taxon>
        <taxon>Pleurodelinae</taxon>
        <taxon>Pleurodeles</taxon>
    </lineage>
</organism>
<reference evidence="2" key="1">
    <citation type="journal article" date="2022" name="bioRxiv">
        <title>Sequencing and chromosome-scale assembly of the giantPleurodeles waltlgenome.</title>
        <authorList>
            <person name="Brown T."/>
            <person name="Elewa A."/>
            <person name="Iarovenko S."/>
            <person name="Subramanian E."/>
            <person name="Araus A.J."/>
            <person name="Petzold A."/>
            <person name="Susuki M."/>
            <person name="Suzuki K.-i.T."/>
            <person name="Hayashi T."/>
            <person name="Toyoda A."/>
            <person name="Oliveira C."/>
            <person name="Osipova E."/>
            <person name="Leigh N.D."/>
            <person name="Simon A."/>
            <person name="Yun M.H."/>
        </authorList>
    </citation>
    <scope>NUCLEOTIDE SEQUENCE</scope>
    <source>
        <strain evidence="2">20211129_DDA</strain>
        <tissue evidence="2">Liver</tissue>
    </source>
</reference>
<evidence type="ECO:0000313" key="2">
    <source>
        <dbReference type="EMBL" id="KAJ1099535.1"/>
    </source>
</evidence>
<dbReference type="EMBL" id="JANPWB010000014">
    <property type="protein sequence ID" value="KAJ1099535.1"/>
    <property type="molecule type" value="Genomic_DNA"/>
</dbReference>
<protein>
    <submittedName>
        <fullName evidence="2">Uncharacterized protein</fullName>
    </submittedName>
</protein>
<keyword evidence="3" id="KW-1185">Reference proteome</keyword>
<feature type="compositionally biased region" description="Polar residues" evidence="1">
    <location>
        <begin position="78"/>
        <end position="87"/>
    </location>
</feature>
<evidence type="ECO:0000256" key="1">
    <source>
        <dbReference type="SAM" id="MobiDB-lite"/>
    </source>
</evidence>
<gene>
    <name evidence="2" type="ORF">NDU88_004635</name>
</gene>
<sequence>MSIPGVRDLEQDVPTKDVSQRFIPDTNGAAATPQKTHTKISKFQFVVLFPVRRGACSTNVLTHSLARLQVHFSRRSLGQNGAGQSQMGEVRLRSDKQPLKKKKNEAYAKEARAPLARVVMCTWARGLLRKAVKGNRPGPDNPRQPLAAAHSR</sequence>
<dbReference type="AlphaFoldDB" id="A0AAV7M9T7"/>
<proteinExistence type="predicted"/>